<dbReference type="PANTHER" id="PTHR13019:SF7">
    <property type="entry name" value="GOLGI APPARATUS MEMBRANE PROTEIN TVP23"/>
    <property type="match status" value="1"/>
</dbReference>
<feature type="transmembrane region" description="Helical" evidence="8">
    <location>
        <begin position="74"/>
        <end position="92"/>
    </location>
</feature>
<feature type="transmembrane region" description="Helical" evidence="8">
    <location>
        <begin position="136"/>
        <end position="157"/>
    </location>
</feature>
<evidence type="ECO:0000256" key="2">
    <source>
        <dbReference type="ARBA" id="ARBA00004141"/>
    </source>
</evidence>
<keyword evidence="6 8" id="KW-1133">Transmembrane helix</keyword>
<dbReference type="PANTHER" id="PTHR13019">
    <property type="entry name" value="GOLGI APPARATUS MEMBRANE PROTEIN TVP23"/>
    <property type="match status" value="1"/>
</dbReference>
<dbReference type="OrthoDB" id="2151161at2759"/>
<evidence type="ECO:0000313" key="10">
    <source>
        <dbReference type="Proteomes" id="UP000319731"/>
    </source>
</evidence>
<evidence type="ECO:0000256" key="6">
    <source>
        <dbReference type="ARBA" id="ARBA00022989"/>
    </source>
</evidence>
<organism evidence="9 10">
    <name type="scientific">Synchytrium microbalum</name>
    <dbReference type="NCBI Taxonomy" id="1806994"/>
    <lineage>
        <taxon>Eukaryota</taxon>
        <taxon>Fungi</taxon>
        <taxon>Fungi incertae sedis</taxon>
        <taxon>Chytridiomycota</taxon>
        <taxon>Chytridiomycota incertae sedis</taxon>
        <taxon>Chytridiomycetes</taxon>
        <taxon>Synchytriales</taxon>
        <taxon>Synchytriaceae</taxon>
        <taxon>Synchytrium</taxon>
    </lineage>
</organism>
<dbReference type="Proteomes" id="UP000319731">
    <property type="component" value="Unassembled WGS sequence"/>
</dbReference>
<evidence type="ECO:0000313" key="9">
    <source>
        <dbReference type="EMBL" id="TPX35574.1"/>
    </source>
</evidence>
<dbReference type="AlphaFoldDB" id="A0A507CCA2"/>
<proteinExistence type="inferred from homology"/>
<keyword evidence="5 8" id="KW-0812">Transmembrane</keyword>
<comment type="caution">
    <text evidence="9">The sequence shown here is derived from an EMBL/GenBank/DDBJ whole genome shotgun (WGS) entry which is preliminary data.</text>
</comment>
<name>A0A507CCA2_9FUNG</name>
<keyword evidence="10" id="KW-1185">Reference proteome</keyword>
<evidence type="ECO:0000256" key="7">
    <source>
        <dbReference type="ARBA" id="ARBA00023136"/>
    </source>
</evidence>
<gene>
    <name evidence="9" type="ORF">SmJEL517_g02144</name>
</gene>
<comment type="similarity">
    <text evidence="3 8">Belongs to the TVP23 family.</text>
</comment>
<reference evidence="9 10" key="1">
    <citation type="journal article" date="2019" name="Sci. Rep.">
        <title>Comparative genomics of chytrid fungi reveal insights into the obligate biotrophic and pathogenic lifestyle of Synchytrium endobioticum.</title>
        <authorList>
            <person name="van de Vossenberg B.T.L.H."/>
            <person name="Warris S."/>
            <person name="Nguyen H.D.T."/>
            <person name="van Gent-Pelzer M.P.E."/>
            <person name="Joly D.L."/>
            <person name="van de Geest H.C."/>
            <person name="Bonants P.J.M."/>
            <person name="Smith D.S."/>
            <person name="Levesque C.A."/>
            <person name="van der Lee T.A.J."/>
        </authorList>
    </citation>
    <scope>NUCLEOTIDE SEQUENCE [LARGE SCALE GENOMIC DNA]</scope>
    <source>
        <strain evidence="9 10">JEL517</strain>
    </source>
</reference>
<comment type="subcellular location">
    <subcellularLocation>
        <location evidence="8">Golgi apparatus membrane</location>
        <topology evidence="8">Multi-pass membrane protein</topology>
    </subcellularLocation>
    <subcellularLocation>
        <location evidence="2">Membrane</location>
        <topology evidence="2">Multi-pass membrane protein</topology>
    </subcellularLocation>
</comment>
<dbReference type="InterPro" id="IPR008564">
    <property type="entry name" value="TVP23-like"/>
</dbReference>
<sequence length="237" mass="26332">MGDRQGLLSSAAPMGTSNNNNNSLLDGNLQTAQQPLQPQASILQLSSHPTALVFHMLFRTAAILYYTFEWLFSVNFILSFVIIVLLLAFDFWTVKNVTGRLLVGLRWWNEIKDDGSNVWIFESRENRQVNAVDSRIFWSSLYATGAIWIVFALLCVMKFNVTWLLVTVIASFLNGANLSGYWRCEKDAKQKMSDFASNSVVQGAIGNFITSRFTNMFAGSPGGPPGSNTGVRPNMAV</sequence>
<evidence type="ECO:0000256" key="1">
    <source>
        <dbReference type="ARBA" id="ARBA00003246"/>
    </source>
</evidence>
<dbReference type="RefSeq" id="XP_031026047.1">
    <property type="nucleotide sequence ID" value="XM_031168072.1"/>
</dbReference>
<dbReference type="GeneID" id="42003369"/>
<feature type="transmembrane region" description="Helical" evidence="8">
    <location>
        <begin position="163"/>
        <end position="182"/>
    </location>
</feature>
<keyword evidence="7 8" id="KW-0472">Membrane</keyword>
<dbReference type="GO" id="GO:0009306">
    <property type="term" value="P:protein secretion"/>
    <property type="evidence" value="ECO:0007669"/>
    <property type="project" value="TreeGrafter"/>
</dbReference>
<protein>
    <recommendedName>
        <fullName evidence="4 8">Golgi apparatus membrane protein TVP23</fullName>
    </recommendedName>
</protein>
<comment type="function">
    <text evidence="1 8">Golgi membrane protein involved in vesicular trafficking.</text>
</comment>
<evidence type="ECO:0000256" key="4">
    <source>
        <dbReference type="ARBA" id="ARBA00013603"/>
    </source>
</evidence>
<keyword evidence="8" id="KW-0333">Golgi apparatus</keyword>
<dbReference type="GO" id="GO:0000139">
    <property type="term" value="C:Golgi membrane"/>
    <property type="evidence" value="ECO:0007669"/>
    <property type="project" value="UniProtKB-SubCell"/>
</dbReference>
<dbReference type="EMBL" id="QEAO01000008">
    <property type="protein sequence ID" value="TPX35574.1"/>
    <property type="molecule type" value="Genomic_DNA"/>
</dbReference>
<evidence type="ECO:0000256" key="5">
    <source>
        <dbReference type="ARBA" id="ARBA00022692"/>
    </source>
</evidence>
<dbReference type="Pfam" id="PF05832">
    <property type="entry name" value="DUF846"/>
    <property type="match status" value="1"/>
</dbReference>
<evidence type="ECO:0000256" key="3">
    <source>
        <dbReference type="ARBA" id="ARBA00005467"/>
    </source>
</evidence>
<dbReference type="GO" id="GO:0016192">
    <property type="term" value="P:vesicle-mediated transport"/>
    <property type="evidence" value="ECO:0007669"/>
    <property type="project" value="TreeGrafter"/>
</dbReference>
<evidence type="ECO:0000256" key="8">
    <source>
        <dbReference type="RuleBase" id="RU361206"/>
    </source>
</evidence>
<dbReference type="STRING" id="1806994.A0A507CCA2"/>
<accession>A0A507CCA2</accession>